<keyword evidence="1" id="KW-1133">Transmembrane helix</keyword>
<organism evidence="3 4">
    <name type="scientific">Klugiella xanthotipulae</name>
    <dbReference type="NCBI Taxonomy" id="244735"/>
    <lineage>
        <taxon>Bacteria</taxon>
        <taxon>Bacillati</taxon>
        <taxon>Actinomycetota</taxon>
        <taxon>Actinomycetes</taxon>
        <taxon>Micrococcales</taxon>
        <taxon>Microbacteriaceae</taxon>
        <taxon>Klugiella</taxon>
    </lineage>
</organism>
<reference evidence="3 4" key="1">
    <citation type="submission" date="2019-06" db="EMBL/GenBank/DDBJ databases">
        <title>Sequencing the genomes of 1000 actinobacteria strains.</title>
        <authorList>
            <person name="Klenk H.-P."/>
        </authorList>
    </citation>
    <scope>NUCLEOTIDE SEQUENCE [LARGE SCALE GENOMIC DNA]</scope>
    <source>
        <strain evidence="3 4">DSM 18031</strain>
    </source>
</reference>
<dbReference type="EMBL" id="VFPN01000002">
    <property type="protein sequence ID" value="TQM63456.1"/>
    <property type="molecule type" value="Genomic_DNA"/>
</dbReference>
<feature type="transmembrane region" description="Helical" evidence="1">
    <location>
        <begin position="15"/>
        <end position="37"/>
    </location>
</feature>
<protein>
    <submittedName>
        <fullName evidence="3">Uncharacterized protein DUF3592</fullName>
    </submittedName>
</protein>
<evidence type="ECO:0000313" key="3">
    <source>
        <dbReference type="EMBL" id="TQM63456.1"/>
    </source>
</evidence>
<accession>A0A543HYN7</accession>
<feature type="transmembrane region" description="Helical" evidence="1">
    <location>
        <begin position="134"/>
        <end position="157"/>
    </location>
</feature>
<evidence type="ECO:0000313" key="4">
    <source>
        <dbReference type="Proteomes" id="UP000318331"/>
    </source>
</evidence>
<dbReference type="Pfam" id="PF12158">
    <property type="entry name" value="DUF3592"/>
    <property type="match status" value="1"/>
</dbReference>
<keyword evidence="1" id="KW-0472">Membrane</keyword>
<dbReference type="AlphaFoldDB" id="A0A543HYN7"/>
<dbReference type="OrthoDB" id="4207784at2"/>
<evidence type="ECO:0000256" key="1">
    <source>
        <dbReference type="SAM" id="Phobius"/>
    </source>
</evidence>
<evidence type="ECO:0000259" key="2">
    <source>
        <dbReference type="Pfam" id="PF12158"/>
    </source>
</evidence>
<name>A0A543HYN7_9MICO</name>
<keyword evidence="1" id="KW-0812">Transmembrane</keyword>
<feature type="domain" description="DUF3592" evidence="2">
    <location>
        <begin position="53"/>
        <end position="128"/>
    </location>
</feature>
<dbReference type="InterPro" id="IPR021994">
    <property type="entry name" value="DUF3592"/>
</dbReference>
<dbReference type="Proteomes" id="UP000318331">
    <property type="component" value="Unassembled WGS sequence"/>
</dbReference>
<keyword evidence="4" id="KW-1185">Reference proteome</keyword>
<proteinExistence type="predicted"/>
<gene>
    <name evidence="3" type="ORF">FB466_1718</name>
</gene>
<comment type="caution">
    <text evidence="3">The sequence shown here is derived from an EMBL/GenBank/DDBJ whole genome shotgun (WGS) entry which is preliminary data.</text>
</comment>
<sequence>MPAHPPTESPPVRKYLNFSLLGIVLIFFGLIMSVPAITENIQHQAMAQRSETVTGTVTSSHTKTTHARRGSNNNSYCPVYSYTPTGGTTLQLIDYHDCNSNMSSVHSGETAPISYDPNDPDVAFVDTQHTASALTVNSVVGVVAVILGIVALTISVVSRRRARRNAALADPVYPPVEYGQPQ</sequence>